<evidence type="ECO:0000256" key="5">
    <source>
        <dbReference type="ARBA" id="ARBA00022705"/>
    </source>
</evidence>
<reference evidence="13" key="1">
    <citation type="submission" date="2017-01" db="EMBL/GenBank/DDBJ databases">
        <authorList>
            <person name="Varghese N."/>
            <person name="Submissions S."/>
        </authorList>
    </citation>
    <scope>NUCLEOTIDE SEQUENCE [LARGE SCALE GENOMIC DNA]</scope>
    <source>
        <strain evidence="13">DSM 29430</strain>
    </source>
</reference>
<dbReference type="SUPFAM" id="SSF52540">
    <property type="entry name" value="P-loop containing nucleoside triphosphate hydrolases"/>
    <property type="match status" value="1"/>
</dbReference>
<keyword evidence="5 9" id="KW-0235">DNA replication</keyword>
<dbReference type="GO" id="GO:0006260">
    <property type="term" value="P:DNA replication"/>
    <property type="evidence" value="ECO:0007669"/>
    <property type="project" value="UniProtKB-UniRule"/>
</dbReference>
<dbReference type="Gene3D" id="3.40.50.300">
    <property type="entry name" value="P-loop containing nucleotide triphosphate hydrolases"/>
    <property type="match status" value="1"/>
</dbReference>
<dbReference type="InterPro" id="IPR001238">
    <property type="entry name" value="DNA-binding_RecF"/>
</dbReference>
<dbReference type="GO" id="GO:0009432">
    <property type="term" value="P:SOS response"/>
    <property type="evidence" value="ECO:0007669"/>
    <property type="project" value="UniProtKB-UniRule"/>
</dbReference>
<sequence>MSLSLDTLTLSHFRSHRRAEIAVDARPVAIFGPNGAGKTNLLEAVSLFSPGRGMRRGSAQEMTRRPEALGWKVSGIVAGPQGRSEVAFLSEAGQPRQVRIDEKPQPQTTLGRIARVLWLVPSMDRLWIEGAEGRRRFLDRMTLSFFPDHAEASLDYEKAMRDRNRLLKDQIRDAHWYRALEAQMARTGAVIDANRRAALTRLAAAQDGAETAFPTANLELLHADADMPEGEAPFAEALAASRPRDLMAGRTLVGPHRADLLGTYVAKDVPASDCSTGEQKALLISLILANARAIAADFGAPPLLLLDEVAAHLDADRRAALYAEVTALGAQAWMTGTGPELFAELGDRAQYVKVTEAAGESRVTQRDRP</sequence>
<dbReference type="Gene3D" id="1.20.1050.90">
    <property type="entry name" value="RecF/RecN/SMC, N-terminal domain"/>
    <property type="match status" value="1"/>
</dbReference>
<dbReference type="AlphaFoldDB" id="A0A1N7JKD2"/>
<dbReference type="HAMAP" id="MF_00365">
    <property type="entry name" value="RecF"/>
    <property type="match status" value="1"/>
</dbReference>
<dbReference type="RefSeq" id="WP_076445044.1">
    <property type="nucleotide sequence ID" value="NZ_FTOQ01000001.1"/>
</dbReference>
<evidence type="ECO:0000256" key="4">
    <source>
        <dbReference type="ARBA" id="ARBA00022490"/>
    </source>
</evidence>
<evidence type="ECO:0000256" key="2">
    <source>
        <dbReference type="ARBA" id="ARBA00008016"/>
    </source>
</evidence>
<dbReference type="PANTHER" id="PTHR32182">
    <property type="entry name" value="DNA REPLICATION AND REPAIR PROTEIN RECF"/>
    <property type="match status" value="1"/>
</dbReference>
<keyword evidence="9 10" id="KW-0227">DNA damage</keyword>
<dbReference type="STRING" id="633194.SAMN05421759_10135"/>
<dbReference type="Pfam" id="PF02463">
    <property type="entry name" value="SMC_N"/>
    <property type="match status" value="1"/>
</dbReference>
<dbReference type="GO" id="GO:0000731">
    <property type="term" value="P:DNA synthesis involved in DNA repair"/>
    <property type="evidence" value="ECO:0007669"/>
    <property type="project" value="TreeGrafter"/>
</dbReference>
<dbReference type="GO" id="GO:0005737">
    <property type="term" value="C:cytoplasm"/>
    <property type="evidence" value="ECO:0007669"/>
    <property type="project" value="UniProtKB-SubCell"/>
</dbReference>
<dbReference type="GO" id="GO:0006302">
    <property type="term" value="P:double-strand break repair"/>
    <property type="evidence" value="ECO:0007669"/>
    <property type="project" value="TreeGrafter"/>
</dbReference>
<dbReference type="OrthoDB" id="9803889at2"/>
<dbReference type="InterPro" id="IPR003395">
    <property type="entry name" value="RecF/RecN/SMC_N"/>
</dbReference>
<dbReference type="EMBL" id="FTOQ01000001">
    <property type="protein sequence ID" value="SIS49823.1"/>
    <property type="molecule type" value="Genomic_DNA"/>
</dbReference>
<accession>A0A1N7JKD2</accession>
<evidence type="ECO:0000256" key="9">
    <source>
        <dbReference type="HAMAP-Rule" id="MF_00365"/>
    </source>
</evidence>
<evidence type="ECO:0000256" key="8">
    <source>
        <dbReference type="ARBA" id="ARBA00023125"/>
    </source>
</evidence>
<keyword evidence="9 10" id="KW-0234">DNA repair</keyword>
<evidence type="ECO:0000256" key="1">
    <source>
        <dbReference type="ARBA" id="ARBA00004496"/>
    </source>
</evidence>
<dbReference type="Proteomes" id="UP000186684">
    <property type="component" value="Unassembled WGS sequence"/>
</dbReference>
<protein>
    <recommendedName>
        <fullName evidence="3 9">DNA replication and repair protein RecF</fullName>
    </recommendedName>
</protein>
<organism evidence="12 13">
    <name type="scientific">Roseivivax lentus</name>
    <dbReference type="NCBI Taxonomy" id="633194"/>
    <lineage>
        <taxon>Bacteria</taxon>
        <taxon>Pseudomonadati</taxon>
        <taxon>Pseudomonadota</taxon>
        <taxon>Alphaproteobacteria</taxon>
        <taxon>Rhodobacterales</taxon>
        <taxon>Roseobacteraceae</taxon>
        <taxon>Roseivivax</taxon>
    </lineage>
</organism>
<keyword evidence="6 9" id="KW-0547">Nucleotide-binding</keyword>
<proteinExistence type="inferred from homology"/>
<keyword evidence="8 9" id="KW-0238">DNA-binding</keyword>
<evidence type="ECO:0000256" key="7">
    <source>
        <dbReference type="ARBA" id="ARBA00022840"/>
    </source>
</evidence>
<evidence type="ECO:0000256" key="6">
    <source>
        <dbReference type="ARBA" id="ARBA00022741"/>
    </source>
</evidence>
<dbReference type="SMART" id="SM00382">
    <property type="entry name" value="AAA"/>
    <property type="match status" value="1"/>
</dbReference>
<comment type="function">
    <text evidence="9 10">The RecF protein is involved in DNA metabolism; it is required for DNA replication and normal SOS inducibility. RecF binds preferentially to single-stranded, linear DNA. It also seems to bind ATP.</text>
</comment>
<evidence type="ECO:0000313" key="12">
    <source>
        <dbReference type="EMBL" id="SIS49823.1"/>
    </source>
</evidence>
<dbReference type="InterPro" id="IPR003593">
    <property type="entry name" value="AAA+_ATPase"/>
</dbReference>
<dbReference type="PANTHER" id="PTHR32182:SF0">
    <property type="entry name" value="DNA REPLICATION AND REPAIR PROTEIN RECF"/>
    <property type="match status" value="1"/>
</dbReference>
<comment type="subcellular location">
    <subcellularLocation>
        <location evidence="1 9 10">Cytoplasm</location>
    </subcellularLocation>
</comment>
<name>A0A1N7JKD2_9RHOB</name>
<evidence type="ECO:0000313" key="13">
    <source>
        <dbReference type="Proteomes" id="UP000186684"/>
    </source>
</evidence>
<keyword evidence="7 9" id="KW-0067">ATP-binding</keyword>
<dbReference type="InterPro" id="IPR018078">
    <property type="entry name" value="DNA-binding_RecF_CS"/>
</dbReference>
<dbReference type="GO" id="GO:0005524">
    <property type="term" value="F:ATP binding"/>
    <property type="evidence" value="ECO:0007669"/>
    <property type="project" value="UniProtKB-UniRule"/>
</dbReference>
<keyword evidence="9 10" id="KW-0742">SOS response</keyword>
<evidence type="ECO:0000259" key="11">
    <source>
        <dbReference type="SMART" id="SM00382"/>
    </source>
</evidence>
<comment type="similarity">
    <text evidence="2 9 10">Belongs to the RecF family.</text>
</comment>
<dbReference type="NCBIfam" id="TIGR00611">
    <property type="entry name" value="recf"/>
    <property type="match status" value="1"/>
</dbReference>
<dbReference type="InterPro" id="IPR027417">
    <property type="entry name" value="P-loop_NTPase"/>
</dbReference>
<feature type="domain" description="AAA+ ATPase" evidence="11">
    <location>
        <begin position="24"/>
        <end position="356"/>
    </location>
</feature>
<keyword evidence="4 9" id="KW-0963">Cytoplasm</keyword>
<evidence type="ECO:0000256" key="10">
    <source>
        <dbReference type="RuleBase" id="RU000578"/>
    </source>
</evidence>
<dbReference type="PROSITE" id="PS00618">
    <property type="entry name" value="RECF_2"/>
    <property type="match status" value="1"/>
</dbReference>
<dbReference type="InterPro" id="IPR042174">
    <property type="entry name" value="RecF_2"/>
</dbReference>
<keyword evidence="13" id="KW-1185">Reference proteome</keyword>
<feature type="binding site" evidence="9">
    <location>
        <begin position="32"/>
        <end position="39"/>
    </location>
    <ligand>
        <name>ATP</name>
        <dbReference type="ChEBI" id="CHEBI:30616"/>
    </ligand>
</feature>
<dbReference type="GO" id="GO:0003697">
    <property type="term" value="F:single-stranded DNA binding"/>
    <property type="evidence" value="ECO:0007669"/>
    <property type="project" value="UniProtKB-UniRule"/>
</dbReference>
<evidence type="ECO:0000256" key="3">
    <source>
        <dbReference type="ARBA" id="ARBA00020170"/>
    </source>
</evidence>
<gene>
    <name evidence="9" type="primary">recF</name>
    <name evidence="12" type="ORF">SAMN05421759_10135</name>
</gene>